<dbReference type="EMBL" id="LR798397">
    <property type="protein sequence ID" value="CAB5229123.1"/>
    <property type="molecule type" value="Genomic_DNA"/>
</dbReference>
<gene>
    <name evidence="4" type="ORF">UFOVP1006_40</name>
    <name evidence="5" type="ORF">UFOVP1096_40</name>
    <name evidence="6" type="ORF">UFOVP1157_47</name>
    <name evidence="7" type="ORF">UFOVP1347_37</name>
    <name evidence="8" type="ORF">UFOVP1455_31</name>
    <name evidence="10" type="ORF">UFOVP1543_31</name>
    <name evidence="9" type="ORF">UFOVP1606_11</name>
    <name evidence="1" type="ORF">UFOVP497_48</name>
    <name evidence="2" type="ORF">UFOVP834_24</name>
    <name evidence="3" type="ORF">UFOVP922_47</name>
</gene>
<dbReference type="EMBL" id="LR797405">
    <property type="protein sequence ID" value="CAB4214232.1"/>
    <property type="molecule type" value="Genomic_DNA"/>
</dbReference>
<dbReference type="EMBL" id="LR796953">
    <property type="protein sequence ID" value="CAB4177726.1"/>
    <property type="molecule type" value="Genomic_DNA"/>
</dbReference>
<dbReference type="EMBL" id="LR797463">
    <property type="protein sequence ID" value="CAB4218204.1"/>
    <property type="molecule type" value="Genomic_DNA"/>
</dbReference>
<evidence type="ECO:0000313" key="2">
    <source>
        <dbReference type="EMBL" id="CAB4164381.1"/>
    </source>
</evidence>
<protein>
    <submittedName>
        <fullName evidence="4">Uncharacterized protein</fullName>
    </submittedName>
</protein>
<dbReference type="EMBL" id="LR797060">
    <property type="protein sequence ID" value="CAB4184089.1"/>
    <property type="molecule type" value="Genomic_DNA"/>
</dbReference>
<evidence type="ECO:0000313" key="1">
    <source>
        <dbReference type="EMBL" id="CAB4146640.1"/>
    </source>
</evidence>
<sequence>MHHVNMKRQIAKVQAVQALSVTDARDQVRVRLYEAREYLKQRASIRRSTKAKKALVERARAYLAANAAESGADVLIDELATALDGFQLAGWAEPNEAVQEVHQDLSEFVLDHHSGAGEPVLEVMPVWVSKPMWTHAYCVGDESDQWEEVDIFDTEEQANAAKAKYEAEVAHLEPT</sequence>
<dbReference type="EMBL" id="LR797102">
    <property type="protein sequence ID" value="CAB4187678.1"/>
    <property type="molecule type" value="Genomic_DNA"/>
</dbReference>
<name>A0A6J5Q5U0_9CAUD</name>
<dbReference type="EMBL" id="LR797307">
    <property type="protein sequence ID" value="CAB4200339.1"/>
    <property type="molecule type" value="Genomic_DNA"/>
</dbReference>
<dbReference type="EMBL" id="LR796470">
    <property type="protein sequence ID" value="CAB4146640.1"/>
    <property type="molecule type" value="Genomic_DNA"/>
</dbReference>
<dbReference type="EMBL" id="LR796763">
    <property type="protein sequence ID" value="CAB4164381.1"/>
    <property type="molecule type" value="Genomic_DNA"/>
</dbReference>
<dbReference type="EMBL" id="LR796881">
    <property type="protein sequence ID" value="CAB4172390.1"/>
    <property type="molecule type" value="Genomic_DNA"/>
</dbReference>
<evidence type="ECO:0000313" key="10">
    <source>
        <dbReference type="EMBL" id="CAB5229123.1"/>
    </source>
</evidence>
<reference evidence="4" key="1">
    <citation type="submission" date="2020-05" db="EMBL/GenBank/DDBJ databases">
        <authorList>
            <person name="Chiriac C."/>
            <person name="Salcher M."/>
            <person name="Ghai R."/>
            <person name="Kavagutti S V."/>
        </authorList>
    </citation>
    <scope>NUCLEOTIDE SEQUENCE</scope>
</reference>
<proteinExistence type="predicted"/>
<evidence type="ECO:0000313" key="9">
    <source>
        <dbReference type="EMBL" id="CAB4218204.1"/>
    </source>
</evidence>
<evidence type="ECO:0000313" key="3">
    <source>
        <dbReference type="EMBL" id="CAB4172390.1"/>
    </source>
</evidence>
<evidence type="ECO:0000313" key="6">
    <source>
        <dbReference type="EMBL" id="CAB4187678.1"/>
    </source>
</evidence>
<evidence type="ECO:0000313" key="8">
    <source>
        <dbReference type="EMBL" id="CAB4214232.1"/>
    </source>
</evidence>
<accession>A0A6J5Q5U0</accession>
<organism evidence="4">
    <name type="scientific">uncultured Caudovirales phage</name>
    <dbReference type="NCBI Taxonomy" id="2100421"/>
    <lineage>
        <taxon>Viruses</taxon>
        <taxon>Duplodnaviria</taxon>
        <taxon>Heunggongvirae</taxon>
        <taxon>Uroviricota</taxon>
        <taxon>Caudoviricetes</taxon>
        <taxon>Peduoviridae</taxon>
        <taxon>Maltschvirus</taxon>
        <taxon>Maltschvirus maltsch</taxon>
    </lineage>
</organism>
<evidence type="ECO:0000313" key="4">
    <source>
        <dbReference type="EMBL" id="CAB4177726.1"/>
    </source>
</evidence>
<evidence type="ECO:0000313" key="7">
    <source>
        <dbReference type="EMBL" id="CAB4200339.1"/>
    </source>
</evidence>
<evidence type="ECO:0000313" key="5">
    <source>
        <dbReference type="EMBL" id="CAB4184089.1"/>
    </source>
</evidence>